<dbReference type="Proteomes" id="UP001150217">
    <property type="component" value="Unassembled WGS sequence"/>
</dbReference>
<dbReference type="InterPro" id="IPR029058">
    <property type="entry name" value="AB_hydrolase_fold"/>
</dbReference>
<proteinExistence type="predicted"/>
<gene>
    <name evidence="1" type="ORF">C8R41DRAFT_830673</name>
</gene>
<dbReference type="SUPFAM" id="SSF53474">
    <property type="entry name" value="alpha/beta-Hydrolases"/>
    <property type="match status" value="1"/>
</dbReference>
<organism evidence="1 2">
    <name type="scientific">Lentinula lateritia</name>
    <dbReference type="NCBI Taxonomy" id="40482"/>
    <lineage>
        <taxon>Eukaryota</taxon>
        <taxon>Fungi</taxon>
        <taxon>Dikarya</taxon>
        <taxon>Basidiomycota</taxon>
        <taxon>Agaricomycotina</taxon>
        <taxon>Agaricomycetes</taxon>
        <taxon>Agaricomycetidae</taxon>
        <taxon>Agaricales</taxon>
        <taxon>Marasmiineae</taxon>
        <taxon>Omphalotaceae</taxon>
        <taxon>Lentinula</taxon>
    </lineage>
</organism>
<accession>A0ABQ8VGF4</accession>
<protein>
    <recommendedName>
        <fullName evidence="3">AB hydrolase-1 domain-containing protein</fullName>
    </recommendedName>
</protein>
<comment type="caution">
    <text evidence="1">The sequence shown here is derived from an EMBL/GenBank/DDBJ whole genome shotgun (WGS) entry which is preliminary data.</text>
</comment>
<evidence type="ECO:0000313" key="1">
    <source>
        <dbReference type="EMBL" id="KAJ4493325.1"/>
    </source>
</evidence>
<sequence length="390" mass="44231">MPSLQIQTYTLSEGIELSFTDSGVPPGSADYTTVIFLHGGIFNAYQFHKVHAHAHAQNLRTVLLHRRDYAGSTSYSATEIEELEQGSVTFWERLSAQVAQFLEIFIERERIPKLTRKLSSSRETACSFTATSVKENRRGNGGIAILAWSAGCSTVLSFLGGTQNPLISKELYQLLQQYVGNCILYDPTYLCFGYPLPSDNRNYIPWDDPTVSTDELPQLVAEWVSSYYDHPCYDPVTRSLPSTATMNELDGIRLKSDRISISSWTDEELVKGLERSSAKNETLVFQPSVQKTLRQLSEQALFNKTSVSNWFPGVGVSYIGGTRSNWMCAWAIIETKRRYLRTLFTGIEKNGRSYNIRKIRFVDMDGLNHVAHWDQTREFMEVIAKEIQLL</sequence>
<dbReference type="EMBL" id="JANVFT010000035">
    <property type="protein sequence ID" value="KAJ4493325.1"/>
    <property type="molecule type" value="Genomic_DNA"/>
</dbReference>
<name>A0ABQ8VGF4_9AGAR</name>
<evidence type="ECO:0000313" key="2">
    <source>
        <dbReference type="Proteomes" id="UP001150217"/>
    </source>
</evidence>
<evidence type="ECO:0008006" key="3">
    <source>
        <dbReference type="Google" id="ProtNLM"/>
    </source>
</evidence>
<reference evidence="1" key="1">
    <citation type="submission" date="2022-08" db="EMBL/GenBank/DDBJ databases">
        <title>A Global Phylogenomic Analysis of the Shiitake Genus Lentinula.</title>
        <authorList>
            <consortium name="DOE Joint Genome Institute"/>
            <person name="Sierra-Patev S."/>
            <person name="Min B."/>
            <person name="Naranjo-Ortiz M."/>
            <person name="Looney B."/>
            <person name="Konkel Z."/>
            <person name="Slot J.C."/>
            <person name="Sakamoto Y."/>
            <person name="Steenwyk J.L."/>
            <person name="Rokas A."/>
            <person name="Carro J."/>
            <person name="Camarero S."/>
            <person name="Ferreira P."/>
            <person name="Molpeceres G."/>
            <person name="Ruiz-Duenas F.J."/>
            <person name="Serrano A."/>
            <person name="Henrissat B."/>
            <person name="Drula E."/>
            <person name="Hughes K.W."/>
            <person name="Mata J.L."/>
            <person name="Ishikawa N.K."/>
            <person name="Vargas-Isla R."/>
            <person name="Ushijima S."/>
            <person name="Smith C.A."/>
            <person name="Ahrendt S."/>
            <person name="Andreopoulos W."/>
            <person name="He G."/>
            <person name="Labutti K."/>
            <person name="Lipzen A."/>
            <person name="Ng V."/>
            <person name="Riley R."/>
            <person name="Sandor L."/>
            <person name="Barry K."/>
            <person name="Martinez A.T."/>
            <person name="Xiao Y."/>
            <person name="Gibbons J.G."/>
            <person name="Terashima K."/>
            <person name="Grigoriev I.V."/>
            <person name="Hibbett D.S."/>
        </authorList>
    </citation>
    <scope>NUCLEOTIDE SEQUENCE</scope>
    <source>
        <strain evidence="1">RHP3577 ss4</strain>
    </source>
</reference>
<dbReference type="Gene3D" id="3.40.50.1820">
    <property type="entry name" value="alpha/beta hydrolase"/>
    <property type="match status" value="1"/>
</dbReference>
<keyword evidence="2" id="KW-1185">Reference proteome</keyword>